<dbReference type="FunFam" id="3.40.50.300:FF:000010">
    <property type="entry name" value="Chaperone clpB 1, putative"/>
    <property type="match status" value="1"/>
</dbReference>
<evidence type="ECO:0000256" key="6">
    <source>
        <dbReference type="PROSITE-ProRule" id="PRU01251"/>
    </source>
</evidence>
<evidence type="ECO:0000256" key="7">
    <source>
        <dbReference type="RuleBase" id="RU004432"/>
    </source>
</evidence>
<dbReference type="HOGENOM" id="CLU_005070_4_2_1"/>
<dbReference type="CDD" id="cd19499">
    <property type="entry name" value="RecA-like_ClpB_Hsp104-like"/>
    <property type="match status" value="1"/>
</dbReference>
<dbReference type="InterPro" id="IPR004176">
    <property type="entry name" value="Clp_R_N"/>
</dbReference>
<evidence type="ECO:0000256" key="1">
    <source>
        <dbReference type="ARBA" id="ARBA00008675"/>
    </source>
</evidence>
<gene>
    <name evidence="10" type="ORF">M422DRAFT_166636</name>
</gene>
<evidence type="ECO:0000256" key="2">
    <source>
        <dbReference type="ARBA" id="ARBA00022737"/>
    </source>
</evidence>
<evidence type="ECO:0000256" key="4">
    <source>
        <dbReference type="ARBA" id="ARBA00022840"/>
    </source>
</evidence>
<dbReference type="InterPro" id="IPR001270">
    <property type="entry name" value="ClpA/B"/>
</dbReference>
<dbReference type="GO" id="GO:0051082">
    <property type="term" value="F:unfolded protein binding"/>
    <property type="evidence" value="ECO:0007669"/>
    <property type="project" value="TreeGrafter"/>
</dbReference>
<dbReference type="GO" id="GO:0042026">
    <property type="term" value="P:protein refolding"/>
    <property type="evidence" value="ECO:0007669"/>
    <property type="project" value="TreeGrafter"/>
</dbReference>
<dbReference type="InterPro" id="IPR019489">
    <property type="entry name" value="Clp_ATPase_C"/>
</dbReference>
<organism evidence="10 11">
    <name type="scientific">Sphaerobolus stellatus (strain SS14)</name>
    <dbReference type="NCBI Taxonomy" id="990650"/>
    <lineage>
        <taxon>Eukaryota</taxon>
        <taxon>Fungi</taxon>
        <taxon>Dikarya</taxon>
        <taxon>Basidiomycota</taxon>
        <taxon>Agaricomycotina</taxon>
        <taxon>Agaricomycetes</taxon>
        <taxon>Phallomycetidae</taxon>
        <taxon>Geastrales</taxon>
        <taxon>Sphaerobolaceae</taxon>
        <taxon>Sphaerobolus</taxon>
    </lineage>
</organism>
<comment type="similarity">
    <text evidence="1 7">Belongs to the ClpA/ClpB family.</text>
</comment>
<dbReference type="PROSITE" id="PS00871">
    <property type="entry name" value="CLPAB_2"/>
    <property type="match status" value="1"/>
</dbReference>
<dbReference type="Pfam" id="PF10431">
    <property type="entry name" value="ClpB_D2-small"/>
    <property type="match status" value="1"/>
</dbReference>
<feature type="coiled-coil region" evidence="8">
    <location>
        <begin position="486"/>
        <end position="540"/>
    </location>
</feature>
<dbReference type="Pfam" id="PF07724">
    <property type="entry name" value="AAA_2"/>
    <property type="match status" value="1"/>
</dbReference>
<dbReference type="Pfam" id="PF00004">
    <property type="entry name" value="AAA"/>
    <property type="match status" value="1"/>
</dbReference>
<dbReference type="FunFam" id="3.40.50.300:FF:000025">
    <property type="entry name" value="ATP-dependent Clp protease subunit"/>
    <property type="match status" value="1"/>
</dbReference>
<dbReference type="GO" id="GO:0043335">
    <property type="term" value="P:protein unfolding"/>
    <property type="evidence" value="ECO:0007669"/>
    <property type="project" value="TreeGrafter"/>
</dbReference>
<dbReference type="Pfam" id="PF17871">
    <property type="entry name" value="AAA_lid_9"/>
    <property type="match status" value="1"/>
</dbReference>
<dbReference type="PANTHER" id="PTHR11638:SF18">
    <property type="entry name" value="HEAT SHOCK PROTEIN 104"/>
    <property type="match status" value="1"/>
</dbReference>
<keyword evidence="8" id="KW-0175">Coiled coil</keyword>
<keyword evidence="3 7" id="KW-0547">Nucleotide-binding</keyword>
<evidence type="ECO:0000313" key="10">
    <source>
        <dbReference type="EMBL" id="KIJ45604.1"/>
    </source>
</evidence>
<name>A0A0C9VF08_SPHS4</name>
<dbReference type="Proteomes" id="UP000054279">
    <property type="component" value="Unassembled WGS sequence"/>
</dbReference>
<dbReference type="PROSITE" id="PS00870">
    <property type="entry name" value="CLPAB_1"/>
    <property type="match status" value="1"/>
</dbReference>
<protein>
    <recommendedName>
        <fullName evidence="9">Clp R domain-containing protein</fullName>
    </recommendedName>
</protein>
<dbReference type="InterPro" id="IPR036628">
    <property type="entry name" value="Clp_N_dom_sf"/>
</dbReference>
<dbReference type="InterPro" id="IPR041546">
    <property type="entry name" value="ClpA/ClpB_AAA_lid"/>
</dbReference>
<dbReference type="GO" id="GO:0070370">
    <property type="term" value="P:cellular heat acclimation"/>
    <property type="evidence" value="ECO:0007669"/>
    <property type="project" value="TreeGrafter"/>
</dbReference>
<dbReference type="Gene3D" id="1.10.1780.10">
    <property type="entry name" value="Clp, N-terminal domain"/>
    <property type="match status" value="1"/>
</dbReference>
<dbReference type="PRINTS" id="PR00300">
    <property type="entry name" value="CLPPROTEASEA"/>
</dbReference>
<dbReference type="FunFam" id="3.40.50.300:FF:000120">
    <property type="entry name" value="ATP-dependent chaperone ClpB"/>
    <property type="match status" value="1"/>
</dbReference>
<evidence type="ECO:0000256" key="8">
    <source>
        <dbReference type="SAM" id="Coils"/>
    </source>
</evidence>
<keyword evidence="4 7" id="KW-0067">ATP-binding</keyword>
<evidence type="ECO:0000256" key="5">
    <source>
        <dbReference type="ARBA" id="ARBA00023186"/>
    </source>
</evidence>
<dbReference type="PANTHER" id="PTHR11638">
    <property type="entry name" value="ATP-DEPENDENT CLP PROTEASE"/>
    <property type="match status" value="1"/>
</dbReference>
<dbReference type="Gene3D" id="3.40.50.300">
    <property type="entry name" value="P-loop containing nucleotide triphosphate hydrolases"/>
    <property type="match status" value="3"/>
</dbReference>
<dbReference type="InterPro" id="IPR003959">
    <property type="entry name" value="ATPase_AAA_core"/>
</dbReference>
<dbReference type="Gene3D" id="1.10.8.60">
    <property type="match status" value="1"/>
</dbReference>
<dbReference type="InterPro" id="IPR003593">
    <property type="entry name" value="AAA+_ATPase"/>
</dbReference>
<dbReference type="OrthoDB" id="47330at2759"/>
<keyword evidence="11" id="KW-1185">Reference proteome</keyword>
<dbReference type="PROSITE" id="PS51903">
    <property type="entry name" value="CLP_R"/>
    <property type="match status" value="1"/>
</dbReference>
<reference evidence="10 11" key="1">
    <citation type="submission" date="2014-06" db="EMBL/GenBank/DDBJ databases">
        <title>Evolutionary Origins and Diversification of the Mycorrhizal Mutualists.</title>
        <authorList>
            <consortium name="DOE Joint Genome Institute"/>
            <consortium name="Mycorrhizal Genomics Consortium"/>
            <person name="Kohler A."/>
            <person name="Kuo A."/>
            <person name="Nagy L.G."/>
            <person name="Floudas D."/>
            <person name="Copeland A."/>
            <person name="Barry K.W."/>
            <person name="Cichocki N."/>
            <person name="Veneault-Fourrey C."/>
            <person name="LaButti K."/>
            <person name="Lindquist E.A."/>
            <person name="Lipzen A."/>
            <person name="Lundell T."/>
            <person name="Morin E."/>
            <person name="Murat C."/>
            <person name="Riley R."/>
            <person name="Ohm R."/>
            <person name="Sun H."/>
            <person name="Tunlid A."/>
            <person name="Henrissat B."/>
            <person name="Grigoriev I.V."/>
            <person name="Hibbett D.S."/>
            <person name="Martin F."/>
        </authorList>
    </citation>
    <scope>NUCLEOTIDE SEQUENCE [LARGE SCALE GENOMIC DNA]</scope>
    <source>
        <strain evidence="10 11">SS14</strain>
    </source>
</reference>
<dbReference type="EMBL" id="KN837111">
    <property type="protein sequence ID" value="KIJ45604.1"/>
    <property type="molecule type" value="Genomic_DNA"/>
</dbReference>
<feature type="coiled-coil region" evidence="8">
    <location>
        <begin position="426"/>
        <end position="453"/>
    </location>
</feature>
<keyword evidence="5 7" id="KW-0143">Chaperone</keyword>
<dbReference type="GO" id="GO:0005524">
    <property type="term" value="F:ATP binding"/>
    <property type="evidence" value="ECO:0007669"/>
    <property type="project" value="UniProtKB-KW"/>
</dbReference>
<dbReference type="Pfam" id="PF02861">
    <property type="entry name" value="Clp_N"/>
    <property type="match status" value="1"/>
</dbReference>
<accession>A0A0C9VF08</accession>
<dbReference type="SUPFAM" id="SSF52540">
    <property type="entry name" value="P-loop containing nucleoside triphosphate hydrolases"/>
    <property type="match status" value="2"/>
</dbReference>
<dbReference type="InterPro" id="IPR027417">
    <property type="entry name" value="P-loop_NTPase"/>
</dbReference>
<dbReference type="GO" id="GO:0051087">
    <property type="term" value="F:protein-folding chaperone binding"/>
    <property type="evidence" value="ECO:0007669"/>
    <property type="project" value="TreeGrafter"/>
</dbReference>
<dbReference type="CDD" id="cd00009">
    <property type="entry name" value="AAA"/>
    <property type="match status" value="1"/>
</dbReference>
<evidence type="ECO:0000259" key="9">
    <source>
        <dbReference type="PROSITE" id="PS51903"/>
    </source>
</evidence>
<dbReference type="GO" id="GO:0005829">
    <property type="term" value="C:cytosol"/>
    <property type="evidence" value="ECO:0007669"/>
    <property type="project" value="TreeGrafter"/>
</dbReference>
<dbReference type="InterPro" id="IPR050130">
    <property type="entry name" value="ClpA_ClpB"/>
</dbReference>
<dbReference type="SUPFAM" id="SSF81923">
    <property type="entry name" value="Double Clp-N motif"/>
    <property type="match status" value="1"/>
</dbReference>
<dbReference type="InterPro" id="IPR018368">
    <property type="entry name" value="ClpA/B_CS1"/>
</dbReference>
<dbReference type="AlphaFoldDB" id="A0A0C9VF08"/>
<feature type="domain" description="Clp R" evidence="9">
    <location>
        <begin position="1"/>
        <end position="157"/>
    </location>
</feature>
<dbReference type="SMART" id="SM01086">
    <property type="entry name" value="ClpB_D2-small"/>
    <property type="match status" value="1"/>
</dbReference>
<keyword evidence="2 6" id="KW-0677">Repeat</keyword>
<sequence>MSSNFDFTQKTELTIQAALQLAKDYANAQVAPAHLASALLNEGAGTGQEGASGGVSLFSSCISKAGGEPLVVNRGIQKLIVRLPAQDPPPDETTFSTAMLKVLREAQNLQKTMHDSYIAQDHLLLALIKDPSIQGILKESGLTEAALKTAIQQSRGNRRVESKTAEEGFDALSKYAIDLTALAEEGKIDPVIGRDNEIRRVVRILCRRTKNNPVLIGEPGVGKTSIAEGLAQRIVKRDVPASLLGRLYSLDMGALMAGAKYRGEYEERIKSVLNEVEKSADEGTGVILFIDELHLIMAGKGSEGGGMDAANLLKPVLARGKLRCIGATTLAEYRRYIEQDAALERRFAQVIVNEPSVPETISILRGIREKYEVHHGVRILDGALIQAATLAHRYLTARRLPDSAIDLVDEACASVRVTRETSPEAIDKLERKKLELEVEIHALERESDQASKDRLKMARQAIAEVDDQLRPLKAAYENEKKRGDEITTVRRRIDELKAKADDAERRYDLSTASDLRYYALPELQKKLEALEAKKAEEDAAAGGGTDTVTPDAIAEIVARWTSIPVTRLMSTEKEKLLKMEKILSKSVVGQPEAVKAVANAIRLSRSGLGNPTRPIASFLMCGPSGTGKTLLCKTLATVLFDSPDAMIRIDASEYSEKHSISRLIGSPPGYVGHGEGGQLTEYVRRKPYCIVLIDEIEKACREFVTLFLQVLDDGRLTDGQGRVVDFRNCVIVQTSNLGSVYLNEMGEGAIKPEVRNLVMSAIQGHFPPEYINRIDEIILFRSLSHADLQKIVDVRLKEVQARLDSRKITLDADKEARAYLGAIGYSPNYGARPLNRSIQQELLNPLSTLILEDRVRDGEIVKVRFDGPHNRLVIVPNHEGDPNLMDGMDVDTDDLEIEEMD</sequence>
<proteinExistence type="inferred from homology"/>
<evidence type="ECO:0000313" key="11">
    <source>
        <dbReference type="Proteomes" id="UP000054279"/>
    </source>
</evidence>
<dbReference type="InterPro" id="IPR028299">
    <property type="entry name" value="ClpA/B_CS2"/>
</dbReference>
<dbReference type="GO" id="GO:0016887">
    <property type="term" value="F:ATP hydrolysis activity"/>
    <property type="evidence" value="ECO:0007669"/>
    <property type="project" value="InterPro"/>
</dbReference>
<dbReference type="SMART" id="SM00382">
    <property type="entry name" value="AAA"/>
    <property type="match status" value="2"/>
</dbReference>
<evidence type="ECO:0000256" key="3">
    <source>
        <dbReference type="ARBA" id="ARBA00022741"/>
    </source>
</evidence>